<feature type="transmembrane region" description="Helical" evidence="1">
    <location>
        <begin position="211"/>
        <end position="232"/>
    </location>
</feature>
<feature type="transmembrane region" description="Helical" evidence="1">
    <location>
        <begin position="137"/>
        <end position="155"/>
    </location>
</feature>
<feature type="transmembrane region" description="Helical" evidence="1">
    <location>
        <begin position="39"/>
        <end position="56"/>
    </location>
</feature>
<feature type="transmembrane region" description="Helical" evidence="1">
    <location>
        <begin position="77"/>
        <end position="93"/>
    </location>
</feature>
<dbReference type="EMBL" id="QUSL01000075">
    <property type="protein sequence ID" value="RGD76325.1"/>
    <property type="molecule type" value="Genomic_DNA"/>
</dbReference>
<dbReference type="GeneID" id="92823360"/>
<sequence>MYRLYKKNELNFSLVWIISYVVLFSVADSFSASLGTEKIIAAPVAIVFTLLLLVFVSKHNLKEKYGLCSFNGSLRNFLYFTPLLLIMSINLWNGVTMKLSVLETVLYILSMLCVGFIEEIIFRGFLFKALYNDNVKLAIVISSVTFGIGHIVNLLNGKDLIPTLLQVCYAIAIGFLFTIIFYKGKSLLPCIIAHSFVNSSSVFAVENSSMKFHIISSAVLCIISLSYALWILKKTKQFDEYENNDRR</sequence>
<feature type="transmembrane region" description="Helical" evidence="1">
    <location>
        <begin position="105"/>
        <end position="125"/>
    </location>
</feature>
<accession>A0A3E3E429</accession>
<dbReference type="GO" id="GO:0006508">
    <property type="term" value="P:proteolysis"/>
    <property type="evidence" value="ECO:0007669"/>
    <property type="project" value="UniProtKB-KW"/>
</dbReference>
<dbReference type="RefSeq" id="WP_004612409.1">
    <property type="nucleotide sequence ID" value="NZ_QUSL01000075.1"/>
</dbReference>
<dbReference type="AlphaFoldDB" id="A0A3E3E429"/>
<evidence type="ECO:0000313" key="4">
    <source>
        <dbReference type="Proteomes" id="UP000261032"/>
    </source>
</evidence>
<dbReference type="PANTHER" id="PTHR36435">
    <property type="entry name" value="SLR1288 PROTEIN"/>
    <property type="match status" value="1"/>
</dbReference>
<gene>
    <name evidence="3" type="ORF">DXB93_18870</name>
</gene>
<comment type="caution">
    <text evidence="3">The sequence shown here is derived from an EMBL/GenBank/DDBJ whole genome shotgun (WGS) entry which is preliminary data.</text>
</comment>
<keyword evidence="1" id="KW-0472">Membrane</keyword>
<dbReference type="InterPro" id="IPR003675">
    <property type="entry name" value="Rce1/LyrA-like_dom"/>
</dbReference>
<keyword evidence="1" id="KW-0812">Transmembrane</keyword>
<reference evidence="3 4" key="1">
    <citation type="submission" date="2018-08" db="EMBL/GenBank/DDBJ databases">
        <title>A genome reference for cultivated species of the human gut microbiota.</title>
        <authorList>
            <person name="Zou Y."/>
            <person name="Xue W."/>
            <person name="Luo G."/>
        </authorList>
    </citation>
    <scope>NUCLEOTIDE SEQUENCE [LARGE SCALE GENOMIC DNA]</scope>
    <source>
        <strain evidence="3 4">OM06-4</strain>
    </source>
</reference>
<dbReference type="Pfam" id="PF02517">
    <property type="entry name" value="Rce1-like"/>
    <property type="match status" value="1"/>
</dbReference>
<dbReference type="SUPFAM" id="SSF103473">
    <property type="entry name" value="MFS general substrate transporter"/>
    <property type="match status" value="1"/>
</dbReference>
<dbReference type="GO" id="GO:0008237">
    <property type="term" value="F:metallopeptidase activity"/>
    <property type="evidence" value="ECO:0007669"/>
    <property type="project" value="UniProtKB-KW"/>
</dbReference>
<dbReference type="PANTHER" id="PTHR36435:SF1">
    <property type="entry name" value="CAAX AMINO TERMINAL PROTEASE FAMILY PROTEIN"/>
    <property type="match status" value="1"/>
</dbReference>
<feature type="domain" description="CAAX prenyl protease 2/Lysostaphin resistance protein A-like" evidence="2">
    <location>
        <begin position="104"/>
        <end position="199"/>
    </location>
</feature>
<organism evidence="3 4">
    <name type="scientific">Thomasclavelia ramosa</name>
    <dbReference type="NCBI Taxonomy" id="1547"/>
    <lineage>
        <taxon>Bacteria</taxon>
        <taxon>Bacillati</taxon>
        <taxon>Bacillota</taxon>
        <taxon>Erysipelotrichia</taxon>
        <taxon>Erysipelotrichales</taxon>
        <taxon>Coprobacillaceae</taxon>
        <taxon>Thomasclavelia</taxon>
    </lineage>
</organism>
<evidence type="ECO:0000256" key="1">
    <source>
        <dbReference type="SAM" id="Phobius"/>
    </source>
</evidence>
<dbReference type="GO" id="GO:0080120">
    <property type="term" value="P:CAAX-box protein maturation"/>
    <property type="evidence" value="ECO:0007669"/>
    <property type="project" value="UniProtKB-ARBA"/>
</dbReference>
<keyword evidence="3" id="KW-0645">Protease</keyword>
<dbReference type="InterPro" id="IPR052710">
    <property type="entry name" value="CAAX_protease"/>
</dbReference>
<keyword evidence="1" id="KW-1133">Transmembrane helix</keyword>
<evidence type="ECO:0000313" key="3">
    <source>
        <dbReference type="EMBL" id="RGD76325.1"/>
    </source>
</evidence>
<protein>
    <submittedName>
        <fullName evidence="3">CPBP family intramembrane metalloprotease</fullName>
    </submittedName>
</protein>
<feature type="transmembrane region" description="Helical" evidence="1">
    <location>
        <begin position="161"/>
        <end position="182"/>
    </location>
</feature>
<dbReference type="Proteomes" id="UP000261032">
    <property type="component" value="Unassembled WGS sequence"/>
</dbReference>
<dbReference type="GO" id="GO:0004175">
    <property type="term" value="F:endopeptidase activity"/>
    <property type="evidence" value="ECO:0007669"/>
    <property type="project" value="UniProtKB-ARBA"/>
</dbReference>
<evidence type="ECO:0000259" key="2">
    <source>
        <dbReference type="Pfam" id="PF02517"/>
    </source>
</evidence>
<keyword evidence="3" id="KW-0482">Metalloprotease</keyword>
<feature type="transmembrane region" description="Helical" evidence="1">
    <location>
        <begin position="12"/>
        <end position="33"/>
    </location>
</feature>
<keyword evidence="3" id="KW-0378">Hydrolase</keyword>
<dbReference type="InterPro" id="IPR036259">
    <property type="entry name" value="MFS_trans_sf"/>
</dbReference>
<name>A0A3E3E429_9FIRM</name>
<proteinExistence type="predicted"/>